<sequence length="69" mass="7672">LFQMGSLHLLFFLVLLTTVESYSRFGTGSAQPRAQVVKRQVVTDESAGAYNGRFRNGGQDVLTRYLGFV</sequence>
<dbReference type="AlphaFoldDB" id="A0AAV5S757"/>
<feature type="non-terminal residue" evidence="2">
    <location>
        <position position="1"/>
    </location>
</feature>
<evidence type="ECO:0000256" key="1">
    <source>
        <dbReference type="SAM" id="SignalP"/>
    </source>
</evidence>
<keyword evidence="3" id="KW-1185">Reference proteome</keyword>
<accession>A0AAV5S757</accession>
<name>A0AAV5S757_9BILA</name>
<keyword evidence="1" id="KW-0732">Signal</keyword>
<dbReference type="EMBL" id="BTSX01000001">
    <property type="protein sequence ID" value="GMS78109.1"/>
    <property type="molecule type" value="Genomic_DNA"/>
</dbReference>
<evidence type="ECO:0000313" key="2">
    <source>
        <dbReference type="EMBL" id="GMS78109.1"/>
    </source>
</evidence>
<gene>
    <name evidence="2" type="ORF">PENTCL1PPCAC_284</name>
</gene>
<dbReference type="Proteomes" id="UP001432027">
    <property type="component" value="Unassembled WGS sequence"/>
</dbReference>
<feature type="signal peptide" evidence="1">
    <location>
        <begin position="1"/>
        <end position="21"/>
    </location>
</feature>
<protein>
    <submittedName>
        <fullName evidence="2">Uncharacterized protein</fullName>
    </submittedName>
</protein>
<comment type="caution">
    <text evidence="2">The sequence shown here is derived from an EMBL/GenBank/DDBJ whole genome shotgun (WGS) entry which is preliminary data.</text>
</comment>
<organism evidence="2 3">
    <name type="scientific">Pristionchus entomophagus</name>
    <dbReference type="NCBI Taxonomy" id="358040"/>
    <lineage>
        <taxon>Eukaryota</taxon>
        <taxon>Metazoa</taxon>
        <taxon>Ecdysozoa</taxon>
        <taxon>Nematoda</taxon>
        <taxon>Chromadorea</taxon>
        <taxon>Rhabditida</taxon>
        <taxon>Rhabditina</taxon>
        <taxon>Diplogasteromorpha</taxon>
        <taxon>Diplogasteroidea</taxon>
        <taxon>Neodiplogasteridae</taxon>
        <taxon>Pristionchus</taxon>
    </lineage>
</organism>
<evidence type="ECO:0000313" key="3">
    <source>
        <dbReference type="Proteomes" id="UP001432027"/>
    </source>
</evidence>
<feature type="chain" id="PRO_5043741892" evidence="1">
    <location>
        <begin position="22"/>
        <end position="69"/>
    </location>
</feature>
<reference evidence="2" key="1">
    <citation type="submission" date="2023-10" db="EMBL/GenBank/DDBJ databases">
        <title>Genome assembly of Pristionchus species.</title>
        <authorList>
            <person name="Yoshida K."/>
            <person name="Sommer R.J."/>
        </authorList>
    </citation>
    <scope>NUCLEOTIDE SEQUENCE</scope>
    <source>
        <strain evidence="2">RS0144</strain>
    </source>
</reference>
<proteinExistence type="predicted"/>